<accession>A0ABT3DF62</accession>
<dbReference type="Gene3D" id="2.40.30.80">
    <property type="entry name" value="YkvR-like"/>
    <property type="match status" value="1"/>
</dbReference>
<dbReference type="RefSeq" id="WP_264142336.1">
    <property type="nucleotide sequence ID" value="NZ_JAOYEY010000032.1"/>
</dbReference>
<reference evidence="1 2" key="1">
    <citation type="submission" date="2022-10" db="EMBL/GenBank/DDBJ databases">
        <title>Draft genome assembly of moderately radiation resistant bacterium Metabacillus halosaccharovorans.</title>
        <authorList>
            <person name="Pal S."/>
            <person name="Gopinathan A."/>
        </authorList>
    </citation>
    <scope>NUCLEOTIDE SEQUENCE [LARGE SCALE GENOMIC DNA]</scope>
    <source>
        <strain evidence="1 2">VITHBRA001</strain>
    </source>
</reference>
<comment type="caution">
    <text evidence="1">The sequence shown here is derived from an EMBL/GenBank/DDBJ whole genome shotgun (WGS) entry which is preliminary data.</text>
</comment>
<name>A0ABT3DF62_9BACI</name>
<keyword evidence="2" id="KW-1185">Reference proteome</keyword>
<protein>
    <submittedName>
        <fullName evidence="1">YkvR family protein</fullName>
    </submittedName>
</protein>
<dbReference type="EMBL" id="JAOYEY010000032">
    <property type="protein sequence ID" value="MCV9885579.1"/>
    <property type="molecule type" value="Genomic_DNA"/>
</dbReference>
<dbReference type="Proteomes" id="UP001526147">
    <property type="component" value="Unassembled WGS sequence"/>
</dbReference>
<sequence length="94" mass="10946">MVTEVYLNDSPISITKYEEKSVNNLIQISVEFLVTSDDYHDITTLLYKNTFHVKIPERNITFHGVINNYSTSLTNLYKENQVSTFSLQIIEQLK</sequence>
<evidence type="ECO:0000313" key="2">
    <source>
        <dbReference type="Proteomes" id="UP001526147"/>
    </source>
</evidence>
<dbReference type="Pfam" id="PF11514">
    <property type="entry name" value="DUF3219"/>
    <property type="match status" value="1"/>
</dbReference>
<organism evidence="1 2">
    <name type="scientific">Metabacillus halosaccharovorans</name>
    <dbReference type="NCBI Taxonomy" id="930124"/>
    <lineage>
        <taxon>Bacteria</taxon>
        <taxon>Bacillati</taxon>
        <taxon>Bacillota</taxon>
        <taxon>Bacilli</taxon>
        <taxon>Bacillales</taxon>
        <taxon>Bacillaceae</taxon>
        <taxon>Metabacillus</taxon>
    </lineage>
</organism>
<proteinExistence type="predicted"/>
<dbReference type="InterPro" id="IPR023105">
    <property type="entry name" value="YkvR-like_sf"/>
</dbReference>
<dbReference type="SUPFAM" id="SSF159173">
    <property type="entry name" value="YkvR-like"/>
    <property type="match status" value="1"/>
</dbReference>
<gene>
    <name evidence="1" type="ORF">OIH86_07925</name>
</gene>
<evidence type="ECO:0000313" key="1">
    <source>
        <dbReference type="EMBL" id="MCV9885579.1"/>
    </source>
</evidence>
<dbReference type="InterPro" id="IPR021596">
    <property type="entry name" value="DUF3219"/>
</dbReference>